<dbReference type="GO" id="GO:1903131">
    <property type="term" value="P:mononuclear cell differentiation"/>
    <property type="evidence" value="ECO:0007669"/>
    <property type="project" value="UniProtKB-ARBA"/>
</dbReference>
<evidence type="ECO:0000313" key="13">
    <source>
        <dbReference type="Proteomes" id="UP000694398"/>
    </source>
</evidence>
<keyword evidence="4" id="KW-0964">Secreted</keyword>
<sequence length="438" mass="49164">MPHPPQAWAHLTMPCPTASVQKPTIYPLRSCCDEPKAVGCLVKGYFPEPVTVTWDTNSQNVTVFEFPTVNFNSSFLVTTSQVLVSGSSLKQFTCRVTHTPTLFNETKLINVCSSSVSRLTVKLLHSSCNQNKFQPTIQLHCLISHYTPGDLEVTWLRDGQQIGNKFTESNALKQDGRLASTQRDLNITQSDWASESTFTCQVSSQGQTVKAHTRKCTDEDEPRGVRAYLIPPSPVDLYIGPKPKLTCLVVDLENKKGVTVTWTRESGRPVKPDDWTAKTHENTTVSIKSTLPVLAQDWIEGERYTCSVNHPDLPKPIVRYISKATGTRVSPKVYVFQLPEKGLESQDMFFLTCLAQNFFPKDISVLWLRNGKDVTKNQYSTTPPTKINSSPPSFFIVSRLQVTQDDWTRGHQFTCRVVHEALPYPRFTDETVSKSSGK</sequence>
<feature type="domain" description="Ig-like" evidence="11">
    <location>
        <begin position="23"/>
        <end position="110"/>
    </location>
</feature>
<evidence type="ECO:0000256" key="8">
    <source>
        <dbReference type="ARBA" id="ARBA00062129"/>
    </source>
</evidence>
<dbReference type="InterPro" id="IPR050380">
    <property type="entry name" value="Immune_Resp_Modulators"/>
</dbReference>
<dbReference type="PROSITE" id="PS50835">
    <property type="entry name" value="IG_LIKE"/>
    <property type="match status" value="4"/>
</dbReference>
<evidence type="ECO:0000256" key="1">
    <source>
        <dbReference type="ARBA" id="ARBA00004236"/>
    </source>
</evidence>
<keyword evidence="7" id="KW-0393">Immunoglobulin domain</keyword>
<dbReference type="CDD" id="cd05768">
    <property type="entry name" value="IgC1_CH3_IgAGD_CH4_IgAEM"/>
    <property type="match status" value="1"/>
</dbReference>
<dbReference type="FunFam" id="2.60.40.10:FF:001690">
    <property type="entry name" value="Immunoglobulin heavy constant epsilon"/>
    <property type="match status" value="1"/>
</dbReference>
<evidence type="ECO:0000256" key="10">
    <source>
        <dbReference type="ARBA" id="ARBA00083846"/>
    </source>
</evidence>
<dbReference type="GO" id="GO:0042113">
    <property type="term" value="P:B cell activation"/>
    <property type="evidence" value="ECO:0007669"/>
    <property type="project" value="UniProtKB-ARBA"/>
</dbReference>
<feature type="domain" description="Ig-like" evidence="11">
    <location>
        <begin position="331"/>
        <end position="433"/>
    </location>
</feature>
<dbReference type="GeneTree" id="ENSGT00940000163076"/>
<evidence type="ECO:0000256" key="4">
    <source>
        <dbReference type="ARBA" id="ARBA00022525"/>
    </source>
</evidence>
<protein>
    <recommendedName>
        <fullName evidence="9">Immunoglobulin heavy constant epsilon</fullName>
    </recommendedName>
    <alternativeName>
        <fullName evidence="10">Ig epsilon chain C region</fullName>
    </alternativeName>
</protein>
<evidence type="ECO:0000256" key="5">
    <source>
        <dbReference type="ARBA" id="ARBA00023136"/>
    </source>
</evidence>
<dbReference type="SMART" id="SM00407">
    <property type="entry name" value="IGc1"/>
    <property type="match status" value="4"/>
</dbReference>
<dbReference type="GO" id="GO:0005886">
    <property type="term" value="C:plasma membrane"/>
    <property type="evidence" value="ECO:0007669"/>
    <property type="project" value="UniProtKB-SubCell"/>
</dbReference>
<evidence type="ECO:0000256" key="6">
    <source>
        <dbReference type="ARBA" id="ARBA00023157"/>
    </source>
</evidence>
<evidence type="ECO:0000256" key="2">
    <source>
        <dbReference type="ARBA" id="ARBA00004613"/>
    </source>
</evidence>
<evidence type="ECO:0000313" key="12">
    <source>
        <dbReference type="Ensembl" id="ENSCLAP00000006411.1"/>
    </source>
</evidence>
<dbReference type="GO" id="GO:0005576">
    <property type="term" value="C:extracellular region"/>
    <property type="evidence" value="ECO:0007669"/>
    <property type="project" value="UniProtKB-SubCell"/>
</dbReference>
<dbReference type="InterPro" id="IPR003006">
    <property type="entry name" value="Ig/MHC_CS"/>
</dbReference>
<dbReference type="AlphaFoldDB" id="A0A8C2UZ70"/>
<feature type="domain" description="Ig-like" evidence="11">
    <location>
        <begin position="136"/>
        <end position="217"/>
    </location>
</feature>
<evidence type="ECO:0000256" key="7">
    <source>
        <dbReference type="ARBA" id="ARBA00023319"/>
    </source>
</evidence>
<dbReference type="FunFam" id="2.60.40.10:FF:000998">
    <property type="entry name" value="Immunoglobulin heavy constant epsilon"/>
    <property type="match status" value="1"/>
</dbReference>
<dbReference type="OMA" id="ITQGQWV"/>
<dbReference type="InterPro" id="IPR007110">
    <property type="entry name" value="Ig-like_dom"/>
</dbReference>
<dbReference type="Ensembl" id="ENSCLAT00000006517.1">
    <property type="protein sequence ID" value="ENSCLAP00000006411.1"/>
    <property type="gene ID" value="ENSCLAG00000004529.1"/>
</dbReference>
<dbReference type="PANTHER" id="PTHR23411">
    <property type="entry name" value="TAPASIN"/>
    <property type="match status" value="1"/>
</dbReference>
<keyword evidence="3" id="KW-1003">Cell membrane</keyword>
<evidence type="ECO:0000259" key="11">
    <source>
        <dbReference type="PROSITE" id="PS50835"/>
    </source>
</evidence>
<dbReference type="InterPro" id="IPR003597">
    <property type="entry name" value="Ig_C1-set"/>
</dbReference>
<evidence type="ECO:0000256" key="9">
    <source>
        <dbReference type="ARBA" id="ARBA00071204"/>
    </source>
</evidence>
<comment type="subunit">
    <text evidence="8">The basic structural unit consists of two identical heavy chains and two identical light chains; disulfide-linked. N-terminal variable regions of the heavy and light chains form the antigen binding sites, whereas the C-terminal constant regions of the heavy chains interact with immune receptors to mediate effector functions.</text>
</comment>
<dbReference type="SUPFAM" id="SSF48726">
    <property type="entry name" value="Immunoglobulin"/>
    <property type="match status" value="4"/>
</dbReference>
<keyword evidence="5" id="KW-0472">Membrane</keyword>
<name>A0A8C2UZ70_CHILA</name>
<dbReference type="Pfam" id="PF07654">
    <property type="entry name" value="C1-set"/>
    <property type="match status" value="4"/>
</dbReference>
<dbReference type="FunFam" id="2.60.40.10:FF:000463">
    <property type="entry name" value="Immunoglobulin heavy constant gamma 1"/>
    <property type="match status" value="1"/>
</dbReference>
<reference evidence="12" key="1">
    <citation type="submission" date="2025-08" db="UniProtKB">
        <authorList>
            <consortium name="Ensembl"/>
        </authorList>
    </citation>
    <scope>IDENTIFICATION</scope>
</reference>
<keyword evidence="6" id="KW-1015">Disulfide bond</keyword>
<dbReference type="InterPro" id="IPR013783">
    <property type="entry name" value="Ig-like_fold"/>
</dbReference>
<dbReference type="Gene3D" id="2.60.40.10">
    <property type="entry name" value="Immunoglobulins"/>
    <property type="match status" value="4"/>
</dbReference>
<keyword evidence="13" id="KW-1185">Reference proteome</keyword>
<accession>A0A8C2UZ70</accession>
<organism evidence="12 13">
    <name type="scientific">Chinchilla lanigera</name>
    <name type="common">Long-tailed chinchilla</name>
    <name type="synonym">Chinchilla villidera</name>
    <dbReference type="NCBI Taxonomy" id="34839"/>
    <lineage>
        <taxon>Eukaryota</taxon>
        <taxon>Metazoa</taxon>
        <taxon>Chordata</taxon>
        <taxon>Craniata</taxon>
        <taxon>Vertebrata</taxon>
        <taxon>Euteleostomi</taxon>
        <taxon>Mammalia</taxon>
        <taxon>Eutheria</taxon>
        <taxon>Euarchontoglires</taxon>
        <taxon>Glires</taxon>
        <taxon>Rodentia</taxon>
        <taxon>Hystricomorpha</taxon>
        <taxon>Chinchillidae</taxon>
        <taxon>Chinchilla</taxon>
    </lineage>
</organism>
<proteinExistence type="predicted"/>
<feature type="domain" description="Ig-like" evidence="11">
    <location>
        <begin position="222"/>
        <end position="322"/>
    </location>
</feature>
<reference evidence="12" key="2">
    <citation type="submission" date="2025-09" db="UniProtKB">
        <authorList>
            <consortium name="Ensembl"/>
        </authorList>
    </citation>
    <scope>IDENTIFICATION</scope>
</reference>
<dbReference type="PROSITE" id="PS00290">
    <property type="entry name" value="IG_MHC"/>
    <property type="match status" value="2"/>
</dbReference>
<evidence type="ECO:0000256" key="3">
    <source>
        <dbReference type="ARBA" id="ARBA00022475"/>
    </source>
</evidence>
<dbReference type="InterPro" id="IPR036179">
    <property type="entry name" value="Ig-like_dom_sf"/>
</dbReference>
<comment type="subcellular location">
    <subcellularLocation>
        <location evidence="1">Cell membrane</location>
    </subcellularLocation>
    <subcellularLocation>
        <location evidence="2">Secreted</location>
    </subcellularLocation>
</comment>
<dbReference type="Proteomes" id="UP000694398">
    <property type="component" value="Unassembled WGS sequence"/>
</dbReference>